<keyword evidence="7 8" id="KW-0072">Autophagy</keyword>
<dbReference type="SUPFAM" id="SSF54236">
    <property type="entry name" value="Ubiquitin-like"/>
    <property type="match status" value="1"/>
</dbReference>
<dbReference type="GO" id="GO:0061723">
    <property type="term" value="P:glycophagy"/>
    <property type="evidence" value="ECO:0007669"/>
    <property type="project" value="TreeGrafter"/>
</dbReference>
<dbReference type="GO" id="GO:0034045">
    <property type="term" value="C:phagophore assembly site membrane"/>
    <property type="evidence" value="ECO:0007669"/>
    <property type="project" value="UniProtKB-SubCell"/>
</dbReference>
<evidence type="ECO:0000256" key="1">
    <source>
        <dbReference type="ARBA" id="ARBA00004623"/>
    </source>
</evidence>
<dbReference type="GO" id="GO:0034727">
    <property type="term" value="P:piecemeal microautophagy of the nucleus"/>
    <property type="evidence" value="ECO:0007669"/>
    <property type="project" value="TreeGrafter"/>
</dbReference>
<sequence length="208" mass="22951">MSGILESESDNDDSAQSSSMSSTNESLRQQVSATRNPPTGHLVQSRLEHFSRRLSLLGLASSQDVSERAGTPDRPNVIEPVNIVAQRQEAPTSAFTQLNHIPSTTSQVIKNLEKDERASSSSQQKVQIKFQPIGSIPQINPSVCRITATQPFSLVITFLIRRLKVDQIYCYVNNSFAPNPQLIVGDLWSQFKVDDELIISYCGSKAFG</sequence>
<feature type="compositionally biased region" description="Polar residues" evidence="9">
    <location>
        <begin position="27"/>
        <end position="37"/>
    </location>
</feature>
<keyword evidence="6 8" id="KW-0653">Protein transport</keyword>
<dbReference type="GO" id="GO:0000045">
    <property type="term" value="P:autophagosome assembly"/>
    <property type="evidence" value="ECO:0007669"/>
    <property type="project" value="InterPro"/>
</dbReference>
<evidence type="ECO:0000256" key="2">
    <source>
        <dbReference type="ARBA" id="ARBA00007778"/>
    </source>
</evidence>
<dbReference type="Proteomes" id="UP000019375">
    <property type="component" value="Unassembled WGS sequence"/>
</dbReference>
<evidence type="ECO:0000256" key="8">
    <source>
        <dbReference type="RuleBase" id="RU361201"/>
    </source>
</evidence>
<dbReference type="GO" id="GO:0015031">
    <property type="term" value="P:protein transport"/>
    <property type="evidence" value="ECO:0007669"/>
    <property type="project" value="UniProtKB-KW"/>
</dbReference>
<keyword evidence="5 8" id="KW-0833">Ubl conjugation pathway</keyword>
<dbReference type="InterPro" id="IPR029071">
    <property type="entry name" value="Ubiquitin-like_domsf"/>
</dbReference>
<dbReference type="GO" id="GO:0019776">
    <property type="term" value="F:Atg8-family ligase activity"/>
    <property type="evidence" value="ECO:0007669"/>
    <property type="project" value="TreeGrafter"/>
</dbReference>
<comment type="subcellular location">
    <subcellularLocation>
        <location evidence="1 8">Preautophagosomal structure membrane</location>
        <topology evidence="1 8">Peripheral membrane protein</topology>
    </subcellularLocation>
</comment>
<keyword evidence="11" id="KW-1185">Reference proteome</keyword>
<evidence type="ECO:0000256" key="7">
    <source>
        <dbReference type="ARBA" id="ARBA00023006"/>
    </source>
</evidence>
<organism evidence="10 11">
    <name type="scientific">Zygosaccharomyces bailii (strain CLIB 213 / ATCC 58445 / CBS 680 / BCRC 21525 / NBRC 1098 / NCYC 1416 / NRRL Y-2227)</name>
    <dbReference type="NCBI Taxonomy" id="1333698"/>
    <lineage>
        <taxon>Eukaryota</taxon>
        <taxon>Fungi</taxon>
        <taxon>Dikarya</taxon>
        <taxon>Ascomycota</taxon>
        <taxon>Saccharomycotina</taxon>
        <taxon>Saccharomycetes</taxon>
        <taxon>Saccharomycetales</taxon>
        <taxon>Saccharomycetaceae</taxon>
        <taxon>Zygosaccharomyces</taxon>
    </lineage>
</organism>
<dbReference type="AlphaFoldDB" id="A0A8J2T5R8"/>
<dbReference type="OrthoDB" id="10003551at2759"/>
<keyword evidence="4 8" id="KW-1017">Isopeptide bond</keyword>
<feature type="region of interest" description="Disordered" evidence="9">
    <location>
        <begin position="1"/>
        <end position="41"/>
    </location>
</feature>
<dbReference type="PANTHER" id="PTHR13385">
    <property type="entry name" value="AUTOPHAGY PROTEIN 12"/>
    <property type="match status" value="1"/>
</dbReference>
<name>A0A8J2T5R8_ZYGB2</name>
<evidence type="ECO:0000256" key="6">
    <source>
        <dbReference type="ARBA" id="ARBA00022927"/>
    </source>
</evidence>
<dbReference type="GO" id="GO:0034274">
    <property type="term" value="C:Atg12-Atg5-Atg16 complex"/>
    <property type="evidence" value="ECO:0007669"/>
    <property type="project" value="TreeGrafter"/>
</dbReference>
<dbReference type="Pfam" id="PF04110">
    <property type="entry name" value="APG12"/>
    <property type="match status" value="1"/>
</dbReference>
<feature type="compositionally biased region" description="Low complexity" evidence="9">
    <location>
        <begin position="14"/>
        <end position="26"/>
    </location>
</feature>
<dbReference type="GO" id="GO:0097352">
    <property type="term" value="P:autophagosome maturation"/>
    <property type="evidence" value="ECO:0007669"/>
    <property type="project" value="TreeGrafter"/>
</dbReference>
<comment type="subunit">
    <text evidence="8">Forms a conjugate with ATG5.</text>
</comment>
<dbReference type="InterPro" id="IPR007242">
    <property type="entry name" value="Atg12"/>
</dbReference>
<keyword evidence="8" id="KW-0813">Transport</keyword>
<evidence type="ECO:0000256" key="3">
    <source>
        <dbReference type="ARBA" id="ARBA00015875"/>
    </source>
</evidence>
<keyword evidence="8" id="KW-0472">Membrane</keyword>
<dbReference type="PANTHER" id="PTHR13385:SF0">
    <property type="entry name" value="UBIQUITIN-LIKE PROTEIN ATG12"/>
    <property type="match status" value="1"/>
</dbReference>
<dbReference type="Gene3D" id="3.10.20.90">
    <property type="entry name" value="Phosphatidylinositol 3-kinase Catalytic Subunit, Chain A, domain 1"/>
    <property type="match status" value="1"/>
</dbReference>
<evidence type="ECO:0000313" key="10">
    <source>
        <dbReference type="EMBL" id="CDF88565.1"/>
    </source>
</evidence>
<evidence type="ECO:0000256" key="9">
    <source>
        <dbReference type="SAM" id="MobiDB-lite"/>
    </source>
</evidence>
<dbReference type="GO" id="GO:0000421">
    <property type="term" value="C:autophagosome membrane"/>
    <property type="evidence" value="ECO:0007669"/>
    <property type="project" value="TreeGrafter"/>
</dbReference>
<evidence type="ECO:0000256" key="5">
    <source>
        <dbReference type="ARBA" id="ARBA00022786"/>
    </source>
</evidence>
<dbReference type="GO" id="GO:0000422">
    <property type="term" value="P:autophagy of mitochondrion"/>
    <property type="evidence" value="ECO:0007669"/>
    <property type="project" value="TreeGrafter"/>
</dbReference>
<gene>
    <name evidence="10" type="ORF">BN860_13212g</name>
</gene>
<evidence type="ECO:0000256" key="4">
    <source>
        <dbReference type="ARBA" id="ARBA00022499"/>
    </source>
</evidence>
<comment type="similarity">
    <text evidence="2 8">Belongs to the ATG12 family.</text>
</comment>
<dbReference type="CDD" id="cd01612">
    <property type="entry name" value="Ubl_ATG12"/>
    <property type="match status" value="1"/>
</dbReference>
<comment type="function">
    <text evidence="8">Ubiquitin-like protein involved in cytoplasm to vacuole transport (Cvt), autophagy vesicles formation, mitophagy, and nucleophagy.</text>
</comment>
<proteinExistence type="inferred from homology"/>
<dbReference type="EMBL" id="HG316455">
    <property type="protein sequence ID" value="CDF88565.1"/>
    <property type="molecule type" value="Genomic_DNA"/>
</dbReference>
<reference evidence="11" key="1">
    <citation type="journal article" date="2013" name="Genome Announc.">
        <title>Genome sequence of the food spoilage yeast Zygosaccharomyces bailii CLIB 213(T).</title>
        <authorList>
            <person name="Galeote V."/>
            <person name="Bigey F."/>
            <person name="Devillers H."/>
            <person name="Neuveglise C."/>
            <person name="Dequin S."/>
        </authorList>
    </citation>
    <scope>NUCLEOTIDE SEQUENCE [LARGE SCALE GENOMIC DNA]</scope>
    <source>
        <strain evidence="11">CLIB 213 / ATCC 58445 / CBS 680 / CCRC 21525 / NBRC 1098 / NCYC 1416 / NRRL Y-2227</strain>
    </source>
</reference>
<evidence type="ECO:0000313" key="11">
    <source>
        <dbReference type="Proteomes" id="UP000019375"/>
    </source>
</evidence>
<protein>
    <recommendedName>
        <fullName evidence="3 8">Ubiquitin-like protein ATG12</fullName>
    </recommendedName>
</protein>
<accession>A0A8J2T5R8</accession>